<reference evidence="6 7" key="1">
    <citation type="submission" date="2024-02" db="EMBL/GenBank/DDBJ databases">
        <title>De novo assembly and annotation of 12 fungi associated with fruit tree decline syndrome in Ontario, Canada.</title>
        <authorList>
            <person name="Sulman M."/>
            <person name="Ellouze W."/>
            <person name="Ilyukhin E."/>
        </authorList>
    </citation>
    <scope>NUCLEOTIDE SEQUENCE [LARGE SCALE GENOMIC DNA]</scope>
    <source>
        <strain evidence="6 7">M169</strain>
    </source>
</reference>
<dbReference type="CDD" id="cd00336">
    <property type="entry name" value="Ribosomal_L22"/>
    <property type="match status" value="1"/>
</dbReference>
<evidence type="ECO:0000313" key="6">
    <source>
        <dbReference type="EMBL" id="KAK7730875.1"/>
    </source>
</evidence>
<dbReference type="Pfam" id="PF00237">
    <property type="entry name" value="Ribosomal_L22"/>
    <property type="match status" value="2"/>
</dbReference>
<evidence type="ECO:0000313" key="7">
    <source>
        <dbReference type="Proteomes" id="UP001430848"/>
    </source>
</evidence>
<proteinExistence type="inferred from homology"/>
<evidence type="ECO:0000256" key="4">
    <source>
        <dbReference type="RuleBase" id="RU004005"/>
    </source>
</evidence>
<dbReference type="EMBL" id="JAKNSF020000024">
    <property type="protein sequence ID" value="KAK7730875.1"/>
    <property type="molecule type" value="Genomic_DNA"/>
</dbReference>
<dbReference type="PANTHER" id="PTHR13501:SF10">
    <property type="entry name" value="LARGE RIBOSOMAL SUBUNIT PROTEIN UL22M"/>
    <property type="match status" value="1"/>
</dbReference>
<keyword evidence="2 4" id="KW-0689">Ribosomal protein</keyword>
<dbReference type="InterPro" id="IPR047867">
    <property type="entry name" value="Ribosomal_uL22_bac/org-type"/>
</dbReference>
<comment type="caution">
    <text evidence="6">The sequence shown here is derived from an EMBL/GenBank/DDBJ whole genome shotgun (WGS) entry which is preliminary data.</text>
</comment>
<organism evidence="6 7">
    <name type="scientific">Diaporthe eres</name>
    <name type="common">Phomopsis oblonga</name>
    <dbReference type="NCBI Taxonomy" id="83184"/>
    <lineage>
        <taxon>Eukaryota</taxon>
        <taxon>Fungi</taxon>
        <taxon>Dikarya</taxon>
        <taxon>Ascomycota</taxon>
        <taxon>Pezizomycotina</taxon>
        <taxon>Sordariomycetes</taxon>
        <taxon>Sordariomycetidae</taxon>
        <taxon>Diaporthales</taxon>
        <taxon>Diaporthaceae</taxon>
        <taxon>Diaporthe</taxon>
        <taxon>Diaporthe eres species complex</taxon>
    </lineage>
</organism>
<dbReference type="InterPro" id="IPR036394">
    <property type="entry name" value="Ribosomal_uL22_sf"/>
</dbReference>
<feature type="region of interest" description="Disordered" evidence="5">
    <location>
        <begin position="70"/>
        <end position="92"/>
    </location>
</feature>
<evidence type="ECO:0000256" key="3">
    <source>
        <dbReference type="ARBA" id="ARBA00023274"/>
    </source>
</evidence>
<dbReference type="InterPro" id="IPR001063">
    <property type="entry name" value="Ribosomal_uL22"/>
</dbReference>
<gene>
    <name evidence="6" type="primary">mrpl22</name>
    <name evidence="6" type="ORF">SLS63_005545</name>
</gene>
<evidence type="ECO:0000256" key="2">
    <source>
        <dbReference type="ARBA" id="ARBA00022980"/>
    </source>
</evidence>
<comment type="similarity">
    <text evidence="1 4">Belongs to the universal ribosomal protein uL22 family.</text>
</comment>
<evidence type="ECO:0000256" key="1">
    <source>
        <dbReference type="ARBA" id="ARBA00009451"/>
    </source>
</evidence>
<dbReference type="GO" id="GO:0005840">
    <property type="term" value="C:ribosome"/>
    <property type="evidence" value="ECO:0007669"/>
    <property type="project" value="UniProtKB-KW"/>
</dbReference>
<accession>A0ABR1PAB2</accession>
<feature type="region of interest" description="Disordered" evidence="5">
    <location>
        <begin position="118"/>
        <end position="141"/>
    </location>
</feature>
<dbReference type="Proteomes" id="UP001430848">
    <property type="component" value="Unassembled WGS sequence"/>
</dbReference>
<evidence type="ECO:0000256" key="5">
    <source>
        <dbReference type="SAM" id="MobiDB-lite"/>
    </source>
</evidence>
<protein>
    <submittedName>
        <fullName evidence="6">39S ribosomal protein L22, mitochondrial</fullName>
    </submittedName>
</protein>
<name>A0ABR1PAB2_DIAER</name>
<keyword evidence="7" id="KW-1185">Reference proteome</keyword>
<feature type="compositionally biased region" description="Basic and acidic residues" evidence="5">
    <location>
        <begin position="118"/>
        <end position="133"/>
    </location>
</feature>
<keyword evidence="3 4" id="KW-0687">Ribonucleoprotein</keyword>
<dbReference type="SUPFAM" id="SSF54843">
    <property type="entry name" value="Ribosomal protein L22"/>
    <property type="match status" value="1"/>
</dbReference>
<sequence length="368" mass="42133">MSLHLPSRRVLGTAPTVLKTLRPTLSLSPSAATSSTVCSLLKQHQHKYQQTRNAATKPNSKNLVRAYKKPKDLHKPGGALGDLTSKEGRRGIEDRMKERMTSTRLESKSIFDDELKASYDDAGGEHGPVDAKGKGQNASGSRESVMGASLLRDHMRHAIDPDPQGRMRWERRQVARQVARRLDARGRETRDERIRRTEREATSRSDWLATSTKKLVHLAHQISGKTLEEARTQMKFSKKKFAREVLYELELARDKAVVERGMGLGKSTGEFVPGTTEKRTVKDFRHGKFVEVDDPSRIYVSEAWVNRGPWRGKKPNYRARGRVDLIQMPQASITIRLKEEKTRIREFEEKKARQYKQGPWIQWLEQQM</sequence>
<dbReference type="Gene3D" id="3.90.470.10">
    <property type="entry name" value="Ribosomal protein L22/L17"/>
    <property type="match status" value="1"/>
</dbReference>
<dbReference type="PANTHER" id="PTHR13501">
    <property type="entry name" value="CHLOROPLAST 50S RIBOSOMAL PROTEIN L22-RELATED"/>
    <property type="match status" value="1"/>
</dbReference>